<evidence type="ECO:0000256" key="7">
    <source>
        <dbReference type="SAM" id="Phobius"/>
    </source>
</evidence>
<evidence type="ECO:0000313" key="11">
    <source>
        <dbReference type="Proteomes" id="UP000182002"/>
    </source>
</evidence>
<feature type="transmembrane region" description="Helical" evidence="7">
    <location>
        <begin position="282"/>
        <end position="307"/>
    </location>
</feature>
<dbReference type="InterPro" id="IPR025857">
    <property type="entry name" value="MacB_PCD"/>
</dbReference>
<keyword evidence="3 7" id="KW-0812">Transmembrane</keyword>
<evidence type="ECO:0008006" key="12">
    <source>
        <dbReference type="Google" id="ProtNLM"/>
    </source>
</evidence>
<evidence type="ECO:0000256" key="1">
    <source>
        <dbReference type="ARBA" id="ARBA00004651"/>
    </source>
</evidence>
<organism evidence="10 11">
    <name type="scientific">Candidatus Wolfebacteria bacterium RBG_13_41_7</name>
    <dbReference type="NCBI Taxonomy" id="1802554"/>
    <lineage>
        <taxon>Bacteria</taxon>
        <taxon>Candidatus Wolfeibacteriota</taxon>
    </lineage>
</organism>
<dbReference type="PANTHER" id="PTHR30572">
    <property type="entry name" value="MEMBRANE COMPONENT OF TRANSPORTER-RELATED"/>
    <property type="match status" value="1"/>
</dbReference>
<feature type="domain" description="ABC3 transporter permease C-terminal" evidence="8">
    <location>
        <begin position="286"/>
        <end position="405"/>
    </location>
</feature>
<feature type="transmembrane region" description="Helical" evidence="7">
    <location>
        <begin position="371"/>
        <end position="395"/>
    </location>
</feature>
<evidence type="ECO:0000256" key="2">
    <source>
        <dbReference type="ARBA" id="ARBA00022475"/>
    </source>
</evidence>
<dbReference type="Pfam" id="PF12704">
    <property type="entry name" value="MacB_PCD"/>
    <property type="match status" value="1"/>
</dbReference>
<dbReference type="GO" id="GO:0005886">
    <property type="term" value="C:plasma membrane"/>
    <property type="evidence" value="ECO:0007669"/>
    <property type="project" value="UniProtKB-SubCell"/>
</dbReference>
<comment type="caution">
    <text evidence="10">The sequence shown here is derived from an EMBL/GenBank/DDBJ whole genome shotgun (WGS) entry which is preliminary data.</text>
</comment>
<feature type="domain" description="MacB-like periplasmic core" evidence="9">
    <location>
        <begin position="21"/>
        <end position="244"/>
    </location>
</feature>
<evidence type="ECO:0000313" key="10">
    <source>
        <dbReference type="EMBL" id="OGM90164.1"/>
    </source>
</evidence>
<evidence type="ECO:0000259" key="8">
    <source>
        <dbReference type="Pfam" id="PF02687"/>
    </source>
</evidence>
<reference evidence="10 11" key="1">
    <citation type="journal article" date="2016" name="Nat. Commun.">
        <title>Thousands of microbial genomes shed light on interconnected biogeochemical processes in an aquifer system.</title>
        <authorList>
            <person name="Anantharaman K."/>
            <person name="Brown C.T."/>
            <person name="Hug L.A."/>
            <person name="Sharon I."/>
            <person name="Castelle C.J."/>
            <person name="Probst A.J."/>
            <person name="Thomas B.C."/>
            <person name="Singh A."/>
            <person name="Wilkins M.J."/>
            <person name="Karaoz U."/>
            <person name="Brodie E.L."/>
            <person name="Williams K.H."/>
            <person name="Hubbard S.S."/>
            <person name="Banfield J.F."/>
        </authorList>
    </citation>
    <scope>NUCLEOTIDE SEQUENCE [LARGE SCALE GENOMIC DNA]</scope>
</reference>
<evidence type="ECO:0000256" key="3">
    <source>
        <dbReference type="ARBA" id="ARBA00022692"/>
    </source>
</evidence>
<dbReference type="GO" id="GO:0022857">
    <property type="term" value="F:transmembrane transporter activity"/>
    <property type="evidence" value="ECO:0007669"/>
    <property type="project" value="TreeGrafter"/>
</dbReference>
<proteinExistence type="inferred from homology"/>
<dbReference type="AlphaFoldDB" id="A0A1F8DNI3"/>
<feature type="transmembrane region" description="Helical" evidence="7">
    <location>
        <begin position="21"/>
        <end position="42"/>
    </location>
</feature>
<gene>
    <name evidence="10" type="ORF">A3J77_00735</name>
</gene>
<accession>A0A1F8DNI3</accession>
<keyword evidence="2" id="KW-1003">Cell membrane</keyword>
<evidence type="ECO:0000256" key="6">
    <source>
        <dbReference type="ARBA" id="ARBA00038076"/>
    </source>
</evidence>
<dbReference type="InterPro" id="IPR050250">
    <property type="entry name" value="Macrolide_Exporter_MacB"/>
</dbReference>
<comment type="similarity">
    <text evidence="6">Belongs to the ABC-4 integral membrane protein family.</text>
</comment>
<dbReference type="EMBL" id="MGIO01000009">
    <property type="protein sequence ID" value="OGM90164.1"/>
    <property type="molecule type" value="Genomic_DNA"/>
</dbReference>
<sequence>MTIGYTFKTAVIGLKTHKSRSALTILGIVIGITAIMMVLSLGEGAQDLILGQIQSIGPKVIAVVPGKQPKGPTDIFSLFSDSLKQKDLEALERKSNVPHAGKIMPIVFGSESLAYGNDTYRATIFGATEIFAGLYDIYPNKGRNFNEDDIKSYANSVIIGSKIEDELFSGEDALGKKVKIKGMNFKVIGVLPQKGQFSFLNFDEVAIVPYTTAQQYIFGRKYFDRLVVETDTEANVPATVEDIKITLRNSHNITDPEKDDFFVETQAQAIETVGTITNVLTMFLAAVAAISLLVGGVGIMNIMFVSVTERTREIGLRKAIGATGKNILFQFLLESIILTALGGLIGVFLGTSFSFAVTFVLSKIFSLDWQFVFPLSGALMGLGVAALTGLVFGLYPARQASKKNPIEALRYE</sequence>
<name>A0A1F8DNI3_9BACT</name>
<keyword evidence="4 7" id="KW-1133">Transmembrane helix</keyword>
<feature type="transmembrane region" description="Helical" evidence="7">
    <location>
        <begin position="327"/>
        <end position="351"/>
    </location>
</feature>
<evidence type="ECO:0000259" key="9">
    <source>
        <dbReference type="Pfam" id="PF12704"/>
    </source>
</evidence>
<evidence type="ECO:0000256" key="4">
    <source>
        <dbReference type="ARBA" id="ARBA00022989"/>
    </source>
</evidence>
<dbReference type="Pfam" id="PF02687">
    <property type="entry name" value="FtsX"/>
    <property type="match status" value="1"/>
</dbReference>
<dbReference type="InterPro" id="IPR003838">
    <property type="entry name" value="ABC3_permease_C"/>
</dbReference>
<evidence type="ECO:0000256" key="5">
    <source>
        <dbReference type="ARBA" id="ARBA00023136"/>
    </source>
</evidence>
<comment type="subcellular location">
    <subcellularLocation>
        <location evidence="1">Cell membrane</location>
        <topology evidence="1">Multi-pass membrane protein</topology>
    </subcellularLocation>
</comment>
<dbReference type="Proteomes" id="UP000182002">
    <property type="component" value="Unassembled WGS sequence"/>
</dbReference>
<dbReference type="PANTHER" id="PTHR30572:SF4">
    <property type="entry name" value="ABC TRANSPORTER PERMEASE YTRF"/>
    <property type="match status" value="1"/>
</dbReference>
<protein>
    <recommendedName>
        <fullName evidence="12">Multidrug ABC transporter substrate-binding protein</fullName>
    </recommendedName>
</protein>
<keyword evidence="5 7" id="KW-0472">Membrane</keyword>